<proteinExistence type="predicted"/>
<dbReference type="AlphaFoldDB" id="A0A084VN50"/>
<dbReference type="EnsemblMetazoa" id="ASIC006821-RA">
    <property type="protein sequence ID" value="ASIC006821-PA"/>
    <property type="gene ID" value="ASIC006821"/>
</dbReference>
<dbReference type="Proteomes" id="UP000030765">
    <property type="component" value="Unassembled WGS sequence"/>
</dbReference>
<dbReference type="OrthoDB" id="6621649at2759"/>
<evidence type="ECO:0000313" key="4">
    <source>
        <dbReference type="Proteomes" id="UP000030765"/>
    </source>
</evidence>
<reference evidence="3" key="2">
    <citation type="submission" date="2020-05" db="UniProtKB">
        <authorList>
            <consortium name="EnsemblMetazoa"/>
        </authorList>
    </citation>
    <scope>IDENTIFICATION</scope>
</reference>
<dbReference type="VEuPathDB" id="VectorBase:ASIS021221"/>
<feature type="compositionally biased region" description="Polar residues" evidence="1">
    <location>
        <begin position="57"/>
        <end position="87"/>
    </location>
</feature>
<feature type="region of interest" description="Disordered" evidence="1">
    <location>
        <begin position="1"/>
        <end position="89"/>
    </location>
</feature>
<feature type="compositionally biased region" description="Basic and acidic residues" evidence="1">
    <location>
        <begin position="14"/>
        <end position="37"/>
    </location>
</feature>
<feature type="compositionally biased region" description="Low complexity" evidence="1">
    <location>
        <begin position="377"/>
        <end position="389"/>
    </location>
</feature>
<evidence type="ECO:0000256" key="1">
    <source>
        <dbReference type="SAM" id="MobiDB-lite"/>
    </source>
</evidence>
<sequence>MPGADPDANPEYALEEHAYARMGRRTRDARNESEWSRQARQSTSVPGLFPRRDSIGGLSTQSQPVGGPNYSSLGLQSPAPSYRSQGNYAPGVTSAVVADMREVLRVREASMTEHVKVMVTQELLPLQLQISRMQSDIAEIKRDIRKIDTTAQVHAGRLETLERDVVSLKQGSNVLVQSLMMALSLGGLDGPNGQGGPSNQSRPPPPLMHLLQSYPHRADEQHLYGPPPPMHYSQNIPLPGVPPFMHSMMPPPPPPPSSVPLMPHPGLIASPSAGVSGISPLSSGSRSLSGSLQRGDIRHLEAVFDETVGHLTPHSNGDYSDLREVELRRELQDAVAAKSAHQARINMLQHSLNLVSQERNGTPYRARTATVTRGSMEQEQQQQQQQHQHGGVSGIGPVTDL</sequence>
<feature type="region of interest" description="Disordered" evidence="1">
    <location>
        <begin position="369"/>
        <end position="401"/>
    </location>
</feature>
<reference evidence="2 4" key="1">
    <citation type="journal article" date="2014" name="BMC Genomics">
        <title>Genome sequence of Anopheles sinensis provides insight into genetics basis of mosquito competence for malaria parasites.</title>
        <authorList>
            <person name="Zhou D."/>
            <person name="Zhang D."/>
            <person name="Ding G."/>
            <person name="Shi L."/>
            <person name="Hou Q."/>
            <person name="Ye Y."/>
            <person name="Xu Y."/>
            <person name="Zhou H."/>
            <person name="Xiong C."/>
            <person name="Li S."/>
            <person name="Yu J."/>
            <person name="Hong S."/>
            <person name="Yu X."/>
            <person name="Zou P."/>
            <person name="Chen C."/>
            <person name="Chang X."/>
            <person name="Wang W."/>
            <person name="Lv Y."/>
            <person name="Sun Y."/>
            <person name="Ma L."/>
            <person name="Shen B."/>
            <person name="Zhu C."/>
        </authorList>
    </citation>
    <scope>NUCLEOTIDE SEQUENCE [LARGE SCALE GENOMIC DNA]</scope>
</reference>
<protein>
    <submittedName>
        <fullName evidence="2 3">Uncharacterized protein</fullName>
    </submittedName>
</protein>
<accession>A0A084VN50</accession>
<dbReference type="EMBL" id="KE524978">
    <property type="protein sequence ID" value="KFB39394.1"/>
    <property type="molecule type" value="Genomic_DNA"/>
</dbReference>
<gene>
    <name evidence="2" type="ORF">ZHAS_00006821</name>
</gene>
<evidence type="ECO:0000313" key="3">
    <source>
        <dbReference type="EnsemblMetazoa" id="ASIC006821-PA"/>
    </source>
</evidence>
<dbReference type="OMA" id="HMWSIND"/>
<evidence type="ECO:0000313" key="2">
    <source>
        <dbReference type="EMBL" id="KFB39394.1"/>
    </source>
</evidence>
<dbReference type="EMBL" id="ATLV01014691">
    <property type="status" value="NOT_ANNOTATED_CDS"/>
    <property type="molecule type" value="Genomic_DNA"/>
</dbReference>
<dbReference type="VEuPathDB" id="VectorBase:ASIC006821"/>
<keyword evidence="4" id="KW-1185">Reference proteome</keyword>
<dbReference type="STRING" id="74873.A0A084VN50"/>
<name>A0A084VN50_ANOSI</name>
<organism evidence="2">
    <name type="scientific">Anopheles sinensis</name>
    <name type="common">Mosquito</name>
    <dbReference type="NCBI Taxonomy" id="74873"/>
    <lineage>
        <taxon>Eukaryota</taxon>
        <taxon>Metazoa</taxon>
        <taxon>Ecdysozoa</taxon>
        <taxon>Arthropoda</taxon>
        <taxon>Hexapoda</taxon>
        <taxon>Insecta</taxon>
        <taxon>Pterygota</taxon>
        <taxon>Neoptera</taxon>
        <taxon>Endopterygota</taxon>
        <taxon>Diptera</taxon>
        <taxon>Nematocera</taxon>
        <taxon>Culicoidea</taxon>
        <taxon>Culicidae</taxon>
        <taxon>Anophelinae</taxon>
        <taxon>Anopheles</taxon>
    </lineage>
</organism>